<protein>
    <submittedName>
        <fullName evidence="1">Maintenance of ploidy protein mob1</fullName>
    </submittedName>
</protein>
<reference evidence="1" key="1">
    <citation type="submission" date="2018-02" db="EMBL/GenBank/DDBJ databases">
        <title>Rhizophora mucronata_Transcriptome.</title>
        <authorList>
            <person name="Meera S.P."/>
            <person name="Sreeshan A."/>
            <person name="Augustine A."/>
        </authorList>
    </citation>
    <scope>NUCLEOTIDE SEQUENCE</scope>
    <source>
        <tissue evidence="1">Leaf</tissue>
    </source>
</reference>
<proteinExistence type="predicted"/>
<dbReference type="EMBL" id="GGEC01024837">
    <property type="protein sequence ID" value="MBX05321.1"/>
    <property type="molecule type" value="Transcribed_RNA"/>
</dbReference>
<organism evidence="1">
    <name type="scientific">Rhizophora mucronata</name>
    <name type="common">Asiatic mangrove</name>
    <dbReference type="NCBI Taxonomy" id="61149"/>
    <lineage>
        <taxon>Eukaryota</taxon>
        <taxon>Viridiplantae</taxon>
        <taxon>Streptophyta</taxon>
        <taxon>Embryophyta</taxon>
        <taxon>Tracheophyta</taxon>
        <taxon>Spermatophyta</taxon>
        <taxon>Magnoliopsida</taxon>
        <taxon>eudicotyledons</taxon>
        <taxon>Gunneridae</taxon>
        <taxon>Pentapetalae</taxon>
        <taxon>rosids</taxon>
        <taxon>fabids</taxon>
        <taxon>Malpighiales</taxon>
        <taxon>Rhizophoraceae</taxon>
        <taxon>Rhizophora</taxon>
    </lineage>
</organism>
<evidence type="ECO:0000313" key="1">
    <source>
        <dbReference type="EMBL" id="MBX05321.1"/>
    </source>
</evidence>
<dbReference type="AlphaFoldDB" id="A0A2P2KHZ6"/>
<accession>A0A2P2KHZ6</accession>
<sequence length="76" mass="8501">MGSFAAILQCGKIAPNSEYCFSDIIEGKGSEHCIKHFGKSRLCSVLGCFFNHKSLKTVWFKVEENTEIFGILHFAV</sequence>
<name>A0A2P2KHZ6_RHIMU</name>